<evidence type="ECO:0000256" key="9">
    <source>
        <dbReference type="ARBA" id="ARBA00023235"/>
    </source>
</evidence>
<evidence type="ECO:0000259" key="13">
    <source>
        <dbReference type="PROSITE" id="PS51199"/>
    </source>
</evidence>
<dbReference type="NCBIfam" id="TIGR00665">
    <property type="entry name" value="DnaB"/>
    <property type="match status" value="1"/>
</dbReference>
<accession>A0A2U1CRV4</accession>
<keyword evidence="5 12" id="KW-0378">Hydrolase</keyword>
<dbReference type="Pfam" id="PF00772">
    <property type="entry name" value="DnaB"/>
    <property type="match status" value="1"/>
</dbReference>
<dbReference type="SUPFAM" id="SSF48024">
    <property type="entry name" value="N-terminal domain of DnaB helicase"/>
    <property type="match status" value="1"/>
</dbReference>
<feature type="domain" description="SF4 helicase" evidence="13">
    <location>
        <begin position="161"/>
        <end position="424"/>
    </location>
</feature>
<dbReference type="RefSeq" id="WP_116517688.1">
    <property type="nucleotide sequence ID" value="NZ_JACCEX010000001.1"/>
</dbReference>
<organism evidence="14 15">
    <name type="scientific">Pusillimonas noertemannii</name>
    <dbReference type="NCBI Taxonomy" id="305977"/>
    <lineage>
        <taxon>Bacteria</taxon>
        <taxon>Pseudomonadati</taxon>
        <taxon>Pseudomonadota</taxon>
        <taxon>Betaproteobacteria</taxon>
        <taxon>Burkholderiales</taxon>
        <taxon>Alcaligenaceae</taxon>
        <taxon>Pusillimonas</taxon>
    </lineage>
</organism>
<dbReference type="Gene3D" id="1.10.860.10">
    <property type="entry name" value="DNAb Helicase, Chain A"/>
    <property type="match status" value="1"/>
</dbReference>
<dbReference type="InterPro" id="IPR027417">
    <property type="entry name" value="P-loop_NTPase"/>
</dbReference>
<evidence type="ECO:0000256" key="12">
    <source>
        <dbReference type="RuleBase" id="RU362085"/>
    </source>
</evidence>
<evidence type="ECO:0000256" key="5">
    <source>
        <dbReference type="ARBA" id="ARBA00022801"/>
    </source>
</evidence>
<evidence type="ECO:0000313" key="15">
    <source>
        <dbReference type="Proteomes" id="UP000246145"/>
    </source>
</evidence>
<keyword evidence="3 12" id="KW-0235">DNA replication</keyword>
<keyword evidence="15" id="KW-1185">Reference proteome</keyword>
<evidence type="ECO:0000256" key="3">
    <source>
        <dbReference type="ARBA" id="ARBA00022705"/>
    </source>
</evidence>
<dbReference type="GO" id="GO:0003677">
    <property type="term" value="F:DNA binding"/>
    <property type="evidence" value="ECO:0007669"/>
    <property type="project" value="UniProtKB-UniRule"/>
</dbReference>
<dbReference type="Gene3D" id="3.40.50.300">
    <property type="entry name" value="P-loop containing nucleotide triphosphate hydrolases"/>
    <property type="match status" value="1"/>
</dbReference>
<dbReference type="OrthoDB" id="8873702at2"/>
<evidence type="ECO:0000256" key="8">
    <source>
        <dbReference type="ARBA" id="ARBA00023125"/>
    </source>
</evidence>
<dbReference type="SUPFAM" id="SSF52540">
    <property type="entry name" value="P-loop containing nucleoside triphosphate hydrolases"/>
    <property type="match status" value="1"/>
</dbReference>
<keyword evidence="4 12" id="KW-0547">Nucleotide-binding</keyword>
<keyword evidence="6 12" id="KW-0347">Helicase</keyword>
<evidence type="ECO:0000256" key="1">
    <source>
        <dbReference type="ARBA" id="ARBA00008428"/>
    </source>
</evidence>
<dbReference type="PANTHER" id="PTHR30153">
    <property type="entry name" value="REPLICATIVE DNA HELICASE DNAB"/>
    <property type="match status" value="1"/>
</dbReference>
<dbReference type="GO" id="GO:0043139">
    <property type="term" value="F:5'-3' DNA helicase activity"/>
    <property type="evidence" value="ECO:0007669"/>
    <property type="project" value="UniProtKB-EC"/>
</dbReference>
<dbReference type="Pfam" id="PF03796">
    <property type="entry name" value="DnaB_C"/>
    <property type="match status" value="1"/>
</dbReference>
<dbReference type="PANTHER" id="PTHR30153:SF2">
    <property type="entry name" value="REPLICATIVE DNA HELICASE"/>
    <property type="match status" value="1"/>
</dbReference>
<gene>
    <name evidence="14" type="ORF">C7440_1039</name>
</gene>
<evidence type="ECO:0000313" key="14">
    <source>
        <dbReference type="EMBL" id="PVY68628.1"/>
    </source>
</evidence>
<keyword evidence="9" id="KW-0413">Isomerase</keyword>
<proteinExistence type="inferred from homology"/>
<comment type="similarity">
    <text evidence="1 12">Belongs to the helicase family. DnaB subfamily.</text>
</comment>
<name>A0A2U1CRV4_9BURK</name>
<comment type="caution">
    <text evidence="14">The sequence shown here is derived from an EMBL/GenBank/DDBJ whole genome shotgun (WGS) entry which is preliminary data.</text>
</comment>
<protein>
    <recommendedName>
        <fullName evidence="11 12">Replicative DNA helicase</fullName>
        <ecNumber evidence="11 12">5.6.2.3</ecNumber>
    </recommendedName>
</protein>
<dbReference type="AlphaFoldDB" id="A0A2U1CRV4"/>
<evidence type="ECO:0000256" key="10">
    <source>
        <dbReference type="ARBA" id="ARBA00048954"/>
    </source>
</evidence>
<evidence type="ECO:0000256" key="11">
    <source>
        <dbReference type="NCBIfam" id="TIGR00665"/>
    </source>
</evidence>
<comment type="function">
    <text evidence="12">The main replicative DNA helicase, it participates in initiation and elongation during chromosome replication. Travels ahead of the DNA replisome, separating dsDNA into templates for DNA synthesis. A processive ATP-dependent 5'-3' DNA helicase it has DNA-dependent ATPase activity.</text>
</comment>
<dbReference type="InterPro" id="IPR036185">
    <property type="entry name" value="DNA_heli_DnaB-like_N_sf"/>
</dbReference>
<sequence>MIYNQDAEQSVLGALLLDNDAYDRLGDLRAEHFYRADHQQIFSMAAKSIESGGPVDVVTLSDKLPESISLAYLHELATNTPSSANIGRYAEMVRACAQRRALAILAGEVTEQAKINVDPAGIIDKAQAALESIAEQRIKSEPIKAGDDMVRYIEELERRAEGTGPKAIPTGFSDLDAKMMGGFRRGELWIVAARPKMGKSAFAFNVALNAAEAHSVLVLSMEMPKDQIHDRNIAVLGEIDLPHVIDPRRMQGNDWAKLTHAAQRLETLSLYLDDQGALRLMDVRMKARQVKRRHGLDLIVIDYLQLMDGEGDNRNAQIEGITRGLKALAKELKIAIVLLSQLNRSLEQRPNKRPMPSDLRDSGAIEQDCDGAIFLYRDEVYNPDSPDRGICEANIGLIRQGEPGTVGLKYVGKQTKFQSLALGTVFGQARPPERKTRGGLKD</sequence>
<evidence type="ECO:0000256" key="6">
    <source>
        <dbReference type="ARBA" id="ARBA00022806"/>
    </source>
</evidence>
<dbReference type="InterPro" id="IPR007692">
    <property type="entry name" value="DNA_helicase_DnaB"/>
</dbReference>
<dbReference type="EMBL" id="QEKO01000001">
    <property type="protein sequence ID" value="PVY68628.1"/>
    <property type="molecule type" value="Genomic_DNA"/>
</dbReference>
<keyword evidence="7 12" id="KW-0067">ATP-binding</keyword>
<dbReference type="CDD" id="cd00984">
    <property type="entry name" value="DnaB_C"/>
    <property type="match status" value="1"/>
</dbReference>
<dbReference type="GO" id="GO:0006269">
    <property type="term" value="P:DNA replication, synthesis of primer"/>
    <property type="evidence" value="ECO:0007669"/>
    <property type="project" value="UniProtKB-UniRule"/>
</dbReference>
<dbReference type="GO" id="GO:0016887">
    <property type="term" value="F:ATP hydrolysis activity"/>
    <property type="evidence" value="ECO:0007669"/>
    <property type="project" value="RHEA"/>
</dbReference>
<dbReference type="InterPro" id="IPR007694">
    <property type="entry name" value="DNA_helicase_DnaB-like_C"/>
</dbReference>
<dbReference type="InterPro" id="IPR016136">
    <property type="entry name" value="DNA_helicase_N/primase_C"/>
</dbReference>
<dbReference type="GO" id="GO:0005829">
    <property type="term" value="C:cytosol"/>
    <property type="evidence" value="ECO:0007669"/>
    <property type="project" value="TreeGrafter"/>
</dbReference>
<dbReference type="InterPro" id="IPR007693">
    <property type="entry name" value="DNA_helicase_DnaB-like_N"/>
</dbReference>
<dbReference type="GO" id="GO:0005524">
    <property type="term" value="F:ATP binding"/>
    <property type="evidence" value="ECO:0007669"/>
    <property type="project" value="UniProtKB-UniRule"/>
</dbReference>
<comment type="catalytic activity">
    <reaction evidence="10 12">
        <text>ATP + H2O = ADP + phosphate + H(+)</text>
        <dbReference type="Rhea" id="RHEA:13065"/>
        <dbReference type="ChEBI" id="CHEBI:15377"/>
        <dbReference type="ChEBI" id="CHEBI:15378"/>
        <dbReference type="ChEBI" id="CHEBI:30616"/>
        <dbReference type="ChEBI" id="CHEBI:43474"/>
        <dbReference type="ChEBI" id="CHEBI:456216"/>
        <dbReference type="EC" id="5.6.2.3"/>
    </reaction>
</comment>
<dbReference type="EC" id="5.6.2.3" evidence="11 12"/>
<keyword evidence="2 12" id="KW-0639">Primosome</keyword>
<dbReference type="Proteomes" id="UP000246145">
    <property type="component" value="Unassembled WGS sequence"/>
</dbReference>
<evidence type="ECO:0000256" key="2">
    <source>
        <dbReference type="ARBA" id="ARBA00022515"/>
    </source>
</evidence>
<evidence type="ECO:0000256" key="4">
    <source>
        <dbReference type="ARBA" id="ARBA00022741"/>
    </source>
</evidence>
<evidence type="ECO:0000256" key="7">
    <source>
        <dbReference type="ARBA" id="ARBA00022840"/>
    </source>
</evidence>
<dbReference type="GO" id="GO:1990077">
    <property type="term" value="C:primosome complex"/>
    <property type="evidence" value="ECO:0007669"/>
    <property type="project" value="UniProtKB-UniRule"/>
</dbReference>
<dbReference type="PROSITE" id="PS51199">
    <property type="entry name" value="SF4_HELICASE"/>
    <property type="match status" value="1"/>
</dbReference>
<keyword evidence="8 12" id="KW-0238">DNA-binding</keyword>
<reference evidence="14 15" key="1">
    <citation type="submission" date="2018-04" db="EMBL/GenBank/DDBJ databases">
        <title>Genomic Encyclopedia of Type Strains, Phase IV (KMG-IV): sequencing the most valuable type-strain genomes for metagenomic binning, comparative biology and taxonomic classification.</title>
        <authorList>
            <person name="Goeker M."/>
        </authorList>
    </citation>
    <scope>NUCLEOTIDE SEQUENCE [LARGE SCALE GENOMIC DNA]</scope>
    <source>
        <strain evidence="14 15">DSM 10065</strain>
    </source>
</reference>